<accession>A0A1H6VU68</accession>
<reference evidence="3 4" key="1">
    <citation type="submission" date="2016-10" db="EMBL/GenBank/DDBJ databases">
        <authorList>
            <person name="de Groot N.N."/>
        </authorList>
    </citation>
    <scope>NUCLEOTIDE SEQUENCE [LARGE SCALE GENOMIC DNA]</scope>
    <source>
        <strain evidence="3 4">DSM 29340</strain>
    </source>
</reference>
<name>A0A1H6VU68_9RHOB</name>
<keyword evidence="1" id="KW-0175">Coiled coil</keyword>
<dbReference type="STRING" id="1227549.SAMN05444007_103192"/>
<feature type="coiled-coil region" evidence="1">
    <location>
        <begin position="209"/>
        <end position="287"/>
    </location>
</feature>
<dbReference type="RefSeq" id="WP_092363552.1">
    <property type="nucleotide sequence ID" value="NZ_BMGV01000003.1"/>
</dbReference>
<gene>
    <name evidence="3" type="ORF">SAMN05444007_103192</name>
</gene>
<dbReference type="Proteomes" id="UP000199379">
    <property type="component" value="Unassembled WGS sequence"/>
</dbReference>
<evidence type="ECO:0000256" key="1">
    <source>
        <dbReference type="SAM" id="Coils"/>
    </source>
</evidence>
<evidence type="ECO:0000313" key="4">
    <source>
        <dbReference type="Proteomes" id="UP000199379"/>
    </source>
</evidence>
<evidence type="ECO:0000313" key="3">
    <source>
        <dbReference type="EMBL" id="SEJ04150.1"/>
    </source>
</evidence>
<evidence type="ECO:0000256" key="2">
    <source>
        <dbReference type="SAM" id="MobiDB-lite"/>
    </source>
</evidence>
<feature type="compositionally biased region" description="Low complexity" evidence="2">
    <location>
        <begin position="30"/>
        <end position="50"/>
    </location>
</feature>
<dbReference type="OrthoDB" id="7871100at2"/>
<dbReference type="EMBL" id="FNYD01000003">
    <property type="protein sequence ID" value="SEJ04150.1"/>
    <property type="molecule type" value="Genomic_DNA"/>
</dbReference>
<proteinExistence type="predicted"/>
<feature type="region of interest" description="Disordered" evidence="2">
    <location>
        <begin position="29"/>
        <end position="50"/>
    </location>
</feature>
<keyword evidence="4" id="KW-1185">Reference proteome</keyword>
<dbReference type="AlphaFoldDB" id="A0A1H6VU68"/>
<protein>
    <submittedName>
        <fullName evidence="3">Uncharacterized protein</fullName>
    </submittedName>
</protein>
<sequence length="339" mass="36242">MSQIEELQSRISAAMDRIGAGVEVLGTARPGAAPEADAGAGDAGAEPDPALLEALEEEKMANAQLEERLKRLKSRHEEELAGLRESGGEADGEELAALRAELEELRARTEAPSETGGEDADGDLRAQLAEANAALAAAEAARAALEAERQEGDEADQLRQEIATLYEQLDGVEDPAPLHDEIATLKAQLETVEDPAPLHEEITALCARAEAREAEAGALRDELEATRARLADTERLEDLNAELEMLRAERLSHGEAMTRLDMDLQRLRKASAQLREVNEALREANAAGLADPGLIDSGLQAELEALRAVRATDAAEAQAVLSRLEPLLAQANLPEGEDE</sequence>
<organism evidence="3 4">
    <name type="scientific">Cribrihabitans marinus</name>
    <dbReference type="NCBI Taxonomy" id="1227549"/>
    <lineage>
        <taxon>Bacteria</taxon>
        <taxon>Pseudomonadati</taxon>
        <taxon>Pseudomonadota</taxon>
        <taxon>Alphaproteobacteria</taxon>
        <taxon>Rhodobacterales</taxon>
        <taxon>Paracoccaceae</taxon>
        <taxon>Cribrihabitans</taxon>
    </lineage>
</organism>
<feature type="region of interest" description="Disordered" evidence="2">
    <location>
        <begin position="103"/>
        <end position="126"/>
    </location>
</feature>